<evidence type="ECO:0000256" key="2">
    <source>
        <dbReference type="ARBA" id="ARBA00001964"/>
    </source>
</evidence>
<name>A0AA36HM03_9DINO</name>
<reference evidence="12" key="1">
    <citation type="submission" date="2023-08" db="EMBL/GenBank/DDBJ databases">
        <authorList>
            <person name="Chen Y."/>
            <person name="Shah S."/>
            <person name="Dougan E. K."/>
            <person name="Thang M."/>
            <person name="Chan C."/>
        </authorList>
    </citation>
    <scope>NUCLEOTIDE SEQUENCE</scope>
</reference>
<dbReference type="GO" id="GO:0000287">
    <property type="term" value="F:magnesium ion binding"/>
    <property type="evidence" value="ECO:0007669"/>
    <property type="project" value="InterPro"/>
</dbReference>
<evidence type="ECO:0000259" key="10">
    <source>
        <dbReference type="Pfam" id="PF00205"/>
    </source>
</evidence>
<keyword evidence="8" id="KW-0012">Acyltransferase</keyword>
<dbReference type="GO" id="GO:0009099">
    <property type="term" value="P:L-valine biosynthetic process"/>
    <property type="evidence" value="ECO:0007669"/>
    <property type="project" value="TreeGrafter"/>
</dbReference>
<evidence type="ECO:0000259" key="11">
    <source>
        <dbReference type="Pfam" id="PF02775"/>
    </source>
</evidence>
<keyword evidence="5" id="KW-0479">Metal-binding</keyword>
<dbReference type="GO" id="GO:0050660">
    <property type="term" value="F:flavin adenine dinucleotide binding"/>
    <property type="evidence" value="ECO:0007669"/>
    <property type="project" value="TreeGrafter"/>
</dbReference>
<dbReference type="EMBL" id="CAUJNA010000047">
    <property type="protein sequence ID" value="CAJ1371002.1"/>
    <property type="molecule type" value="Genomic_DNA"/>
</dbReference>
<dbReference type="PROSITE" id="PS00187">
    <property type="entry name" value="TPP_ENZYMES"/>
    <property type="match status" value="1"/>
</dbReference>
<accession>A0AA36HM03</accession>
<dbReference type="GO" id="GO:0016746">
    <property type="term" value="F:acyltransferase activity"/>
    <property type="evidence" value="ECO:0007669"/>
    <property type="project" value="UniProtKB-KW"/>
</dbReference>
<protein>
    <recommendedName>
        <fullName evidence="14">Sulfoacetaldehyde acetyltransferase</fullName>
    </recommendedName>
</protein>
<dbReference type="SUPFAM" id="SSF52467">
    <property type="entry name" value="DHS-like NAD/FAD-binding domain"/>
    <property type="match status" value="2"/>
</dbReference>
<evidence type="ECO:0000313" key="12">
    <source>
        <dbReference type="EMBL" id="CAJ1371002.1"/>
    </source>
</evidence>
<comment type="cofactor">
    <cofactor evidence="2">
        <name>thiamine diphosphate</name>
        <dbReference type="ChEBI" id="CHEBI:58937"/>
    </cofactor>
</comment>
<evidence type="ECO:0000256" key="3">
    <source>
        <dbReference type="ARBA" id="ARBA00007812"/>
    </source>
</evidence>
<dbReference type="GO" id="GO:0030976">
    <property type="term" value="F:thiamine pyrophosphate binding"/>
    <property type="evidence" value="ECO:0007669"/>
    <property type="project" value="InterPro"/>
</dbReference>
<evidence type="ECO:0000313" key="13">
    <source>
        <dbReference type="Proteomes" id="UP001178507"/>
    </source>
</evidence>
<evidence type="ECO:0000256" key="7">
    <source>
        <dbReference type="ARBA" id="ARBA00023052"/>
    </source>
</evidence>
<dbReference type="FunFam" id="3.40.50.970:FF:000107">
    <property type="entry name" value="Sulfoacetaldehyde acetyltransferase Xsc"/>
    <property type="match status" value="1"/>
</dbReference>
<evidence type="ECO:0000256" key="4">
    <source>
        <dbReference type="ARBA" id="ARBA00022679"/>
    </source>
</evidence>
<dbReference type="InterPro" id="IPR029035">
    <property type="entry name" value="DHS-like_NAD/FAD-binding_dom"/>
</dbReference>
<dbReference type="GO" id="GO:0009097">
    <property type="term" value="P:isoleucine biosynthetic process"/>
    <property type="evidence" value="ECO:0007669"/>
    <property type="project" value="TreeGrafter"/>
</dbReference>
<evidence type="ECO:0000256" key="5">
    <source>
        <dbReference type="ARBA" id="ARBA00022723"/>
    </source>
</evidence>
<keyword evidence="13" id="KW-1185">Reference proteome</keyword>
<dbReference type="PANTHER" id="PTHR18968">
    <property type="entry name" value="THIAMINE PYROPHOSPHATE ENZYMES"/>
    <property type="match status" value="1"/>
</dbReference>
<comment type="caution">
    <text evidence="12">The sequence shown here is derived from an EMBL/GenBank/DDBJ whole genome shotgun (WGS) entry which is preliminary data.</text>
</comment>
<dbReference type="GO" id="GO:0005948">
    <property type="term" value="C:acetolactate synthase complex"/>
    <property type="evidence" value="ECO:0007669"/>
    <property type="project" value="TreeGrafter"/>
</dbReference>
<feature type="region of interest" description="Disordered" evidence="9">
    <location>
        <begin position="498"/>
        <end position="548"/>
    </location>
</feature>
<feature type="domain" description="Thiamine pyrophosphate enzyme central" evidence="10">
    <location>
        <begin position="548"/>
        <end position="663"/>
    </location>
</feature>
<evidence type="ECO:0000256" key="9">
    <source>
        <dbReference type="SAM" id="MobiDB-lite"/>
    </source>
</evidence>
<dbReference type="AlphaFoldDB" id="A0AA36HM03"/>
<comment type="cofactor">
    <cofactor evidence="1">
        <name>Mg(2+)</name>
        <dbReference type="ChEBI" id="CHEBI:18420"/>
    </cofactor>
</comment>
<gene>
    <name evidence="12" type="ORF">EVOR1521_LOCUS1437</name>
</gene>
<keyword evidence="6" id="KW-0460">Magnesium</keyword>
<dbReference type="GO" id="GO:0003984">
    <property type="term" value="F:acetolactate synthase activity"/>
    <property type="evidence" value="ECO:0007669"/>
    <property type="project" value="TreeGrafter"/>
</dbReference>
<dbReference type="SUPFAM" id="SSF52518">
    <property type="entry name" value="Thiamin diphosphate-binding fold (THDP-binding)"/>
    <property type="match status" value="2"/>
</dbReference>
<dbReference type="Pfam" id="PF00205">
    <property type="entry name" value="TPP_enzyme_M"/>
    <property type="match status" value="1"/>
</dbReference>
<dbReference type="Proteomes" id="UP001178507">
    <property type="component" value="Unassembled WGS sequence"/>
</dbReference>
<evidence type="ECO:0000256" key="8">
    <source>
        <dbReference type="ARBA" id="ARBA00023315"/>
    </source>
</evidence>
<evidence type="ECO:0000256" key="1">
    <source>
        <dbReference type="ARBA" id="ARBA00001946"/>
    </source>
</evidence>
<evidence type="ECO:0008006" key="14">
    <source>
        <dbReference type="Google" id="ProtNLM"/>
    </source>
</evidence>
<dbReference type="InterPro" id="IPR012000">
    <property type="entry name" value="Thiamin_PyroP_enz_cen_dom"/>
</dbReference>
<comment type="similarity">
    <text evidence="3">Belongs to the TPP enzyme family.</text>
</comment>
<dbReference type="InterPro" id="IPR045229">
    <property type="entry name" value="TPP_enz"/>
</dbReference>
<sequence>MRAAPILSMTSQDVARLLLSRRACWACGPDALYTRRKVIVKTLQMHGIKNAPLASSEVERLNMFKDLRLLQEECAGPHPHRRGAEPRDREGSALQRAGAINIPRDYWTQVVELPLPTGVKLERTGSFSEAKFPVIFNGAGVILSGGPSSPWKQRILTLGRAWFCCNYQHNDAFPGDPPDAIWGLWLQRIQGGQEVKSKAGRGSGAGQRLNPLYTLRGGVRHGLLRKDAKLIQVDINGDRIGLTKVRWYRLVGCEAAAAKQLAPGSWEGGGRAERAGLVKEKKAAWGDSENLESLDPTSWTTRAWRAIMRVMPKEAIMSSDIGNNCAIGNAYPTFASPRKYLAPGLFGPCGYGFPAIWAPRYDDNFVGTELNKGVEYAEMAKACGLKGVKVQSVEQLERALSSAIEGQMKRGETTLVEVLLNQELGEPFRRDAMKAPVQVAPINASDMAEKVREDSPDDGIKNALGIIGSAMMPISEEVRDHTRIFEINIPPETYWDAGGGAASATGRKAGAHGGAGKESDPPRRGAPLRGQVPGDPPTVAGYDPSSGSGVRAVREVAERLCAPRFCCNTSATDAFPGDHPHCYMGAFGYNGSRRPWTVMSKADVVKALGTRLTLLHLPVLRHGLWPKDATLIQVDINGGPQSALTSSVDVGIQGDAGLVAEQLLQQLAPEAGSGRAERAALVKEKKAAWAAELESLDHELDDEGTTWNQRARQAAPDFMSPRQAWRAIMRVMPKEAIMSSDIGNNCAIGNAYPSFASPRKYLAPGLFGPCGYGFPAILGAKVGNPDVPVVGFAGDGAFGISVNEITACGRGDWPPVTMVVFRNFQWGAEKRNTTLWYDDNFVGTELNKGVEYAEMAKACGLKGVKVQSVEQLERALSSAIEGQMKRGETTLVEVLLNQELGEPFRRDAMKAPVQVAPINASDMAE</sequence>
<dbReference type="InterPro" id="IPR000399">
    <property type="entry name" value="TPP-bd_CS"/>
</dbReference>
<dbReference type="Gene3D" id="3.40.50.1220">
    <property type="entry name" value="TPP-binding domain"/>
    <property type="match status" value="2"/>
</dbReference>
<dbReference type="Gene3D" id="3.40.50.970">
    <property type="match status" value="3"/>
</dbReference>
<dbReference type="Pfam" id="PF02775">
    <property type="entry name" value="TPP_enzyme_C"/>
    <property type="match status" value="1"/>
</dbReference>
<dbReference type="PANTHER" id="PTHR18968:SF13">
    <property type="entry name" value="ACETOLACTATE SYNTHASE CATALYTIC SUBUNIT, MITOCHONDRIAL"/>
    <property type="match status" value="1"/>
</dbReference>
<feature type="domain" description="Thiamine pyrophosphate enzyme TPP-binding" evidence="11">
    <location>
        <begin position="741"/>
        <end position="894"/>
    </location>
</feature>
<proteinExistence type="inferred from homology"/>
<dbReference type="InterPro" id="IPR011766">
    <property type="entry name" value="TPP_enzyme_TPP-bd"/>
</dbReference>
<evidence type="ECO:0000256" key="6">
    <source>
        <dbReference type="ARBA" id="ARBA00022842"/>
    </source>
</evidence>
<organism evidence="12 13">
    <name type="scientific">Effrenium voratum</name>
    <dbReference type="NCBI Taxonomy" id="2562239"/>
    <lineage>
        <taxon>Eukaryota</taxon>
        <taxon>Sar</taxon>
        <taxon>Alveolata</taxon>
        <taxon>Dinophyceae</taxon>
        <taxon>Suessiales</taxon>
        <taxon>Symbiodiniaceae</taxon>
        <taxon>Effrenium</taxon>
    </lineage>
</organism>
<keyword evidence="4" id="KW-0808">Transferase</keyword>
<dbReference type="InterPro" id="IPR029061">
    <property type="entry name" value="THDP-binding"/>
</dbReference>
<keyword evidence="7" id="KW-0786">Thiamine pyrophosphate</keyword>